<evidence type="ECO:0000256" key="1">
    <source>
        <dbReference type="ARBA" id="ARBA00004196"/>
    </source>
</evidence>
<dbReference type="PANTHER" id="PTHR32347">
    <property type="entry name" value="EFFLUX SYSTEM COMPONENT YKNX-RELATED"/>
    <property type="match status" value="1"/>
</dbReference>
<dbReference type="EMBL" id="JAEKFT010000030">
    <property type="protein sequence ID" value="MBT0963451.1"/>
    <property type="molecule type" value="Genomic_DNA"/>
</dbReference>
<reference evidence="5" key="1">
    <citation type="journal article" date="2022" name="ISME J.">
        <title>Genetic and phylogenetic analysis of dissimilatory iodate-reducing bacteria identifies potential niches across the world's oceans.</title>
        <authorList>
            <person name="Reyes-Umana V."/>
            <person name="Henning Z."/>
            <person name="Lee K."/>
            <person name="Barnum T.P."/>
            <person name="Coates J.D."/>
        </authorList>
    </citation>
    <scope>NUCLEOTIDE SEQUENCE [LARGE SCALE GENOMIC DNA]</scope>
    <source>
        <strain evidence="5">IR12</strain>
    </source>
</reference>
<evidence type="ECO:0000313" key="4">
    <source>
        <dbReference type="EMBL" id="MBT0963451.1"/>
    </source>
</evidence>
<dbReference type="Gene3D" id="1.10.287.470">
    <property type="entry name" value="Helix hairpin bin"/>
    <property type="match status" value="1"/>
</dbReference>
<dbReference type="SUPFAM" id="SSF111369">
    <property type="entry name" value="HlyD-like secretion proteins"/>
    <property type="match status" value="1"/>
</dbReference>
<name>A0A944DEC4_DENI1</name>
<feature type="coiled-coil region" evidence="3">
    <location>
        <begin position="271"/>
        <end position="298"/>
    </location>
</feature>
<keyword evidence="2 3" id="KW-0175">Coiled coil</keyword>
<accession>A0A944DEC4</accession>
<dbReference type="Proteomes" id="UP000694660">
    <property type="component" value="Unassembled WGS sequence"/>
</dbReference>
<dbReference type="InterPro" id="IPR050465">
    <property type="entry name" value="UPF0194_transport"/>
</dbReference>
<dbReference type="GO" id="GO:0030313">
    <property type="term" value="C:cell envelope"/>
    <property type="evidence" value="ECO:0007669"/>
    <property type="project" value="UniProtKB-SubCell"/>
</dbReference>
<evidence type="ECO:0000313" key="5">
    <source>
        <dbReference type="Proteomes" id="UP000694660"/>
    </source>
</evidence>
<dbReference type="RefSeq" id="WP_214363383.1">
    <property type="nucleotide sequence ID" value="NZ_JAEKFT010000030.1"/>
</dbReference>
<evidence type="ECO:0000256" key="3">
    <source>
        <dbReference type="SAM" id="Coils"/>
    </source>
</evidence>
<gene>
    <name evidence="4" type="ORF">I8J34_19880</name>
</gene>
<dbReference type="AlphaFoldDB" id="A0A944DEC4"/>
<organism evidence="4 5">
    <name type="scientific">Denitromonas iodatirespirans</name>
    <dbReference type="NCBI Taxonomy" id="2795389"/>
    <lineage>
        <taxon>Bacteria</taxon>
        <taxon>Pseudomonadati</taxon>
        <taxon>Pseudomonadota</taxon>
        <taxon>Betaproteobacteria</taxon>
        <taxon>Rhodocyclales</taxon>
        <taxon>Zoogloeaceae</taxon>
        <taxon>Denitromonas</taxon>
    </lineage>
</organism>
<dbReference type="PANTHER" id="PTHR32347:SF23">
    <property type="entry name" value="BLL5650 PROTEIN"/>
    <property type="match status" value="1"/>
</dbReference>
<keyword evidence="5" id="KW-1185">Reference proteome</keyword>
<comment type="caution">
    <text evidence="4">The sequence shown here is derived from an EMBL/GenBank/DDBJ whole genome shotgun (WGS) entry which is preliminary data.</text>
</comment>
<dbReference type="Gene3D" id="2.40.50.100">
    <property type="match status" value="1"/>
</dbReference>
<proteinExistence type="predicted"/>
<sequence length="472" mass="51748">MSQPSHPEYAGETAILLHLLQLGRRARAATSAAELGFIAVNETKALLPYRQAALWLADGGVDTLSGVSAVEANTPYVQWLERVARRLRDTSPAVPQVLTAASLADDDAAQWAEWWPAHAVWLPLPAPGNGVSPGAWLFARDTPWREGEVVLLAEWCAQWTQSWLLWAPKGRRRLSRSVHETQPPTGLRALLHPPAWREQVLACWQRPARRWSLLAALALFIPVRLTVLAPAELVPAQPAVIRAPLDGIVDRVLVQPNQTVTAGTPLFEFDRTTLQSRLLVAEQALATAEAEYRQFAQQAVFDSKSKAQIATLQGHIAVKRAEVALVRDLNTRAAVTAPQDGVVLFDDPNEWVGRPVSTGERVMMVAAPGDVEVEAWLSPADLIDFPDAAALTLYLNAQPFSPVDARVRHIAHEALIRPEGGYAYRLRAELVPGEAVPRVGLKGSARIAGERVPFVYWALRKPLAALRAFIGY</sequence>
<protein>
    <submittedName>
        <fullName evidence="4">HlyD family efflux transporter periplasmic adaptor subunit</fullName>
    </submittedName>
</protein>
<evidence type="ECO:0000256" key="2">
    <source>
        <dbReference type="ARBA" id="ARBA00023054"/>
    </source>
</evidence>
<comment type="subcellular location">
    <subcellularLocation>
        <location evidence="1">Cell envelope</location>
    </subcellularLocation>
</comment>